<evidence type="ECO:0000313" key="3">
    <source>
        <dbReference type="EMBL" id="NNV54791.1"/>
    </source>
</evidence>
<gene>
    <name evidence="3" type="ORF">GD597_04895</name>
</gene>
<comment type="caution">
    <text evidence="3">The sequence shown here is derived from an EMBL/GenBank/DDBJ whole genome shotgun (WGS) entry which is preliminary data.</text>
</comment>
<dbReference type="InterPro" id="IPR050811">
    <property type="entry name" value="Phosphate_ABC_transporter"/>
</dbReference>
<organism evidence="3 4">
    <name type="scientific">Limnovirga soli</name>
    <dbReference type="NCBI Taxonomy" id="2656915"/>
    <lineage>
        <taxon>Bacteria</taxon>
        <taxon>Pseudomonadati</taxon>
        <taxon>Bacteroidota</taxon>
        <taxon>Chitinophagia</taxon>
        <taxon>Chitinophagales</taxon>
        <taxon>Chitinophagaceae</taxon>
        <taxon>Limnovirga</taxon>
    </lineage>
</organism>
<dbReference type="PANTHER" id="PTHR30570">
    <property type="entry name" value="PERIPLASMIC PHOSPHATE BINDING COMPONENT OF PHOSPHATE ABC TRANSPORTER"/>
    <property type="match status" value="1"/>
</dbReference>
<dbReference type="PROSITE" id="PS51257">
    <property type="entry name" value="PROKAR_LIPOPROTEIN"/>
    <property type="match status" value="1"/>
</dbReference>
<accession>A0A8J8FB78</accession>
<protein>
    <submittedName>
        <fullName evidence="3">Phosphate ABC transporter substrate-binding protein, PhoT family</fullName>
    </submittedName>
</protein>
<proteinExistence type="predicted"/>
<evidence type="ECO:0000313" key="4">
    <source>
        <dbReference type="Proteomes" id="UP000598971"/>
    </source>
</evidence>
<dbReference type="InterPro" id="IPR024370">
    <property type="entry name" value="PBP_domain"/>
</dbReference>
<sequence>MMKKLCMEKSFLVTLLLVIFLCSCDSNKKSYSEQYDTPLNGEINISVDESFEPVINEQIKVYQSSYPGTKINAHYKSEADCFRDLQSDSTRMIIVAKGLTREETAYFNSKISFKPQFGVLAYDAVSVIINIAAEDSVFTIRQLRDKLSGKDTLGDIVLDGKSATSTVRFLLDSILNGDPFGKNVTAANGSKAVVDYVSKHKNAIGFVGSSWVTNEQDPEQVAYQKQIKFALVECKRNCDSGSFAKPSPATITYAQYPLVRPLYYILKENTNGLGSGFMNYLNLERGQLVFRRSYLVPGTMYFGVRKGNIQ</sequence>
<evidence type="ECO:0000259" key="2">
    <source>
        <dbReference type="Pfam" id="PF12849"/>
    </source>
</evidence>
<keyword evidence="1" id="KW-0732">Signal</keyword>
<evidence type="ECO:0000256" key="1">
    <source>
        <dbReference type="ARBA" id="ARBA00022729"/>
    </source>
</evidence>
<dbReference type="Gene3D" id="3.40.190.10">
    <property type="entry name" value="Periplasmic binding protein-like II"/>
    <property type="match status" value="2"/>
</dbReference>
<dbReference type="Pfam" id="PF12849">
    <property type="entry name" value="PBP_like_2"/>
    <property type="match status" value="1"/>
</dbReference>
<name>A0A8J8FB78_9BACT</name>
<dbReference type="SUPFAM" id="SSF53850">
    <property type="entry name" value="Periplasmic binding protein-like II"/>
    <property type="match status" value="1"/>
</dbReference>
<keyword evidence="4" id="KW-1185">Reference proteome</keyword>
<dbReference type="Proteomes" id="UP000598971">
    <property type="component" value="Unassembled WGS sequence"/>
</dbReference>
<reference evidence="3" key="1">
    <citation type="submission" date="2019-10" db="EMBL/GenBank/DDBJ databases">
        <title>Draft genome sequence of Panacibacter sp. KCS-6.</title>
        <authorList>
            <person name="Yim K.J."/>
        </authorList>
    </citation>
    <scope>NUCLEOTIDE SEQUENCE</scope>
    <source>
        <strain evidence="3">KCS-6</strain>
    </source>
</reference>
<feature type="domain" description="PBP" evidence="2">
    <location>
        <begin position="37"/>
        <end position="281"/>
    </location>
</feature>
<dbReference type="AlphaFoldDB" id="A0A8J8FB78"/>
<dbReference type="EMBL" id="WHPF01000003">
    <property type="protein sequence ID" value="NNV54791.1"/>
    <property type="molecule type" value="Genomic_DNA"/>
</dbReference>
<dbReference type="PANTHER" id="PTHR30570:SF1">
    <property type="entry name" value="PHOSPHATE-BINDING PROTEIN PSTS"/>
    <property type="match status" value="1"/>
</dbReference>